<name>A0A839E1V1_9MICO</name>
<evidence type="ECO:0000313" key="2">
    <source>
        <dbReference type="Proteomes" id="UP000585905"/>
    </source>
</evidence>
<dbReference type="RefSeq" id="WP_182489403.1">
    <property type="nucleotide sequence ID" value="NZ_BAAAOV010000002.1"/>
</dbReference>
<proteinExistence type="predicted"/>
<accession>A0A839E1V1</accession>
<gene>
    <name evidence="1" type="ORF">FHX53_000223</name>
</gene>
<dbReference type="Pfam" id="PF09438">
    <property type="entry name" value="DUF2017"/>
    <property type="match status" value="1"/>
</dbReference>
<reference evidence="1 2" key="1">
    <citation type="submission" date="2020-07" db="EMBL/GenBank/DDBJ databases">
        <title>Sequencing the genomes of 1000 actinobacteria strains.</title>
        <authorList>
            <person name="Klenk H.-P."/>
        </authorList>
    </citation>
    <scope>NUCLEOTIDE SEQUENCE [LARGE SCALE GENOMIC DNA]</scope>
    <source>
        <strain evidence="1 2">DSM 19663</strain>
    </source>
</reference>
<comment type="caution">
    <text evidence="1">The sequence shown here is derived from an EMBL/GenBank/DDBJ whole genome shotgun (WGS) entry which is preliminary data.</text>
</comment>
<sequence>MRGFVLVDGGFEAVVEPEEARILASLAAQLSALLGEAADDESLSGSDPAVARLLPDAYRDDEEAAAEWRRLSRRALAERKGSFASRFAAALADASAASESTRIRLDEAGALDWVRAIGDLRLVLAERMEVGDDREGMRDLYDWLAWMQDDLVRVLDLAEERRA</sequence>
<evidence type="ECO:0000313" key="1">
    <source>
        <dbReference type="EMBL" id="MBA8846659.1"/>
    </source>
</evidence>
<keyword evidence="2" id="KW-1185">Reference proteome</keyword>
<organism evidence="1 2">
    <name type="scientific">Microcella alkalica</name>
    <dbReference type="NCBI Taxonomy" id="355930"/>
    <lineage>
        <taxon>Bacteria</taxon>
        <taxon>Bacillati</taxon>
        <taxon>Actinomycetota</taxon>
        <taxon>Actinomycetes</taxon>
        <taxon>Micrococcales</taxon>
        <taxon>Microbacteriaceae</taxon>
        <taxon>Microcella</taxon>
    </lineage>
</organism>
<dbReference type="Proteomes" id="UP000585905">
    <property type="component" value="Unassembled WGS sequence"/>
</dbReference>
<protein>
    <recommendedName>
        <fullName evidence="3">DUF2017 domain-containing protein</fullName>
    </recommendedName>
</protein>
<dbReference type="InterPro" id="IPR018561">
    <property type="entry name" value="AosR"/>
</dbReference>
<evidence type="ECO:0008006" key="3">
    <source>
        <dbReference type="Google" id="ProtNLM"/>
    </source>
</evidence>
<dbReference type="EMBL" id="JACGWX010000001">
    <property type="protein sequence ID" value="MBA8846659.1"/>
    <property type="molecule type" value="Genomic_DNA"/>
</dbReference>
<dbReference type="AlphaFoldDB" id="A0A839E1V1"/>